<keyword evidence="2" id="KW-1185">Reference proteome</keyword>
<dbReference type="HOGENOM" id="CLU_024199_1_2_1"/>
<dbReference type="InParanoid" id="A0A067MBH8"/>
<sequence>MDTIAISLVPQLVRELYECSITEDVQNNNQSIWKSPTYDFHAPFCLPDITDHDTTANMDKMLGLVSTTCEYAARALSSYTGPMLAALRSRRNLRLPIYRLSSEILANIFLFAVERSSNRARPLAKRAPFNVSHVSSRWREVATTTPRLWAQYDATNARLAHIILGRSQSAPLHIELAPYDSECFSDDEDPEEPHSRFPILLDHATKAHKEGANNFSKFIGPLLPHVSRWEEVIFKGVTCSLWEHLRFPAPNLKRLEVATAEDDTDAPSIQFFGGSTPLLRDLRLWVYGPPLTSPIYTGLTTLRLDNIPYENTVRDLLGALAGCPCLRRLILKDLGFDPPGDPPPPHIDIHLPQLEEVKFNSLGEDVAPDIISSITASPTVRFKVVEEEDTWDDDLLGMIFRSNFFPSSVPPIRWVHCKLLRTPFHVAFDAGDFEHGCRMEVEFRRRSAVIPGLARHLPIQSLESLALENVDSALNPASFTALLANLPSITSITLSECSWRLVNVLIATPDSNLCPLLRELRLQKVDVLKKSLLELARSRTASSQPTPGGVHLSRLVFSNCAGLDLSTVLELRSLSLHVRVLPRDSQLEEIRFSRVQS</sequence>
<dbReference type="Gene3D" id="3.80.10.10">
    <property type="entry name" value="Ribonuclease Inhibitor"/>
    <property type="match status" value="1"/>
</dbReference>
<dbReference type="Proteomes" id="UP000027195">
    <property type="component" value="Unassembled WGS sequence"/>
</dbReference>
<organism evidence="1 2">
    <name type="scientific">Botryobasidium botryosum (strain FD-172 SS1)</name>
    <dbReference type="NCBI Taxonomy" id="930990"/>
    <lineage>
        <taxon>Eukaryota</taxon>
        <taxon>Fungi</taxon>
        <taxon>Dikarya</taxon>
        <taxon>Basidiomycota</taxon>
        <taxon>Agaricomycotina</taxon>
        <taxon>Agaricomycetes</taxon>
        <taxon>Cantharellales</taxon>
        <taxon>Botryobasidiaceae</taxon>
        <taxon>Botryobasidium</taxon>
    </lineage>
</organism>
<dbReference type="AlphaFoldDB" id="A0A067MBH8"/>
<dbReference type="OrthoDB" id="3028178at2759"/>
<evidence type="ECO:0000313" key="2">
    <source>
        <dbReference type="Proteomes" id="UP000027195"/>
    </source>
</evidence>
<accession>A0A067MBH8</accession>
<dbReference type="SUPFAM" id="SSF52047">
    <property type="entry name" value="RNI-like"/>
    <property type="match status" value="1"/>
</dbReference>
<protein>
    <submittedName>
        <fullName evidence="1">Uncharacterized protein</fullName>
    </submittedName>
</protein>
<gene>
    <name evidence="1" type="ORF">BOTBODRAFT_176815</name>
</gene>
<dbReference type="STRING" id="930990.A0A067MBH8"/>
<proteinExistence type="predicted"/>
<evidence type="ECO:0000313" key="1">
    <source>
        <dbReference type="EMBL" id="KDQ12050.1"/>
    </source>
</evidence>
<name>A0A067MBH8_BOTB1</name>
<dbReference type="InterPro" id="IPR032675">
    <property type="entry name" value="LRR_dom_sf"/>
</dbReference>
<reference evidence="2" key="1">
    <citation type="journal article" date="2014" name="Proc. Natl. Acad. Sci. U.S.A.">
        <title>Extensive sampling of basidiomycete genomes demonstrates inadequacy of the white-rot/brown-rot paradigm for wood decay fungi.</title>
        <authorList>
            <person name="Riley R."/>
            <person name="Salamov A.A."/>
            <person name="Brown D.W."/>
            <person name="Nagy L.G."/>
            <person name="Floudas D."/>
            <person name="Held B.W."/>
            <person name="Levasseur A."/>
            <person name="Lombard V."/>
            <person name="Morin E."/>
            <person name="Otillar R."/>
            <person name="Lindquist E.A."/>
            <person name="Sun H."/>
            <person name="LaButti K.M."/>
            <person name="Schmutz J."/>
            <person name="Jabbour D."/>
            <person name="Luo H."/>
            <person name="Baker S.E."/>
            <person name="Pisabarro A.G."/>
            <person name="Walton J.D."/>
            <person name="Blanchette R.A."/>
            <person name="Henrissat B."/>
            <person name="Martin F."/>
            <person name="Cullen D."/>
            <person name="Hibbett D.S."/>
            <person name="Grigoriev I.V."/>
        </authorList>
    </citation>
    <scope>NUCLEOTIDE SEQUENCE [LARGE SCALE GENOMIC DNA]</scope>
    <source>
        <strain evidence="2">FD-172 SS1</strain>
    </source>
</reference>
<dbReference type="EMBL" id="KL198053">
    <property type="protein sequence ID" value="KDQ12050.1"/>
    <property type="molecule type" value="Genomic_DNA"/>
</dbReference>